<sequence>MTLLSFEEFSTKHIFHSFAGRSKTSFLNAPTASSGDWNL</sequence>
<protein>
    <submittedName>
        <fullName evidence="1">Uncharacterized protein</fullName>
    </submittedName>
</protein>
<evidence type="ECO:0000313" key="1">
    <source>
        <dbReference type="EMBL" id="CAH1995417.1"/>
    </source>
</evidence>
<comment type="caution">
    <text evidence="1">The sequence shown here is derived from an EMBL/GenBank/DDBJ whole genome shotgun (WGS) entry which is preliminary data.</text>
</comment>
<proteinExistence type="predicted"/>
<organism evidence="1 2">
    <name type="scientific">Acanthoscelides obtectus</name>
    <name type="common">Bean weevil</name>
    <name type="synonym">Bruchus obtectus</name>
    <dbReference type="NCBI Taxonomy" id="200917"/>
    <lineage>
        <taxon>Eukaryota</taxon>
        <taxon>Metazoa</taxon>
        <taxon>Ecdysozoa</taxon>
        <taxon>Arthropoda</taxon>
        <taxon>Hexapoda</taxon>
        <taxon>Insecta</taxon>
        <taxon>Pterygota</taxon>
        <taxon>Neoptera</taxon>
        <taxon>Endopterygota</taxon>
        <taxon>Coleoptera</taxon>
        <taxon>Polyphaga</taxon>
        <taxon>Cucujiformia</taxon>
        <taxon>Chrysomeloidea</taxon>
        <taxon>Chrysomelidae</taxon>
        <taxon>Bruchinae</taxon>
        <taxon>Bruchini</taxon>
        <taxon>Acanthoscelides</taxon>
    </lineage>
</organism>
<dbReference type="AlphaFoldDB" id="A0A9P0LGH4"/>
<evidence type="ECO:0000313" key="2">
    <source>
        <dbReference type="Proteomes" id="UP001152888"/>
    </source>
</evidence>
<reference evidence="1" key="1">
    <citation type="submission" date="2022-03" db="EMBL/GenBank/DDBJ databases">
        <authorList>
            <person name="Sayadi A."/>
        </authorList>
    </citation>
    <scope>NUCLEOTIDE SEQUENCE</scope>
</reference>
<dbReference type="EMBL" id="CAKOFQ010007226">
    <property type="protein sequence ID" value="CAH1995417.1"/>
    <property type="molecule type" value="Genomic_DNA"/>
</dbReference>
<gene>
    <name evidence="1" type="ORF">ACAOBT_LOCUS22587</name>
</gene>
<dbReference type="Proteomes" id="UP001152888">
    <property type="component" value="Unassembled WGS sequence"/>
</dbReference>
<keyword evidence="2" id="KW-1185">Reference proteome</keyword>
<accession>A0A9P0LGH4</accession>
<name>A0A9P0LGH4_ACAOB</name>